<organism evidence="9 10">
    <name type="scientific">Folsomia candida</name>
    <name type="common">Springtail</name>
    <dbReference type="NCBI Taxonomy" id="158441"/>
    <lineage>
        <taxon>Eukaryota</taxon>
        <taxon>Metazoa</taxon>
        <taxon>Ecdysozoa</taxon>
        <taxon>Arthropoda</taxon>
        <taxon>Hexapoda</taxon>
        <taxon>Collembola</taxon>
        <taxon>Entomobryomorpha</taxon>
        <taxon>Isotomoidea</taxon>
        <taxon>Isotomidae</taxon>
        <taxon>Proisotominae</taxon>
        <taxon>Folsomia</taxon>
    </lineage>
</organism>
<gene>
    <name evidence="9" type="ORF">Fcan01_27597</name>
</gene>
<protein>
    <recommendedName>
        <fullName evidence="8">RING-type domain-containing protein</fullName>
    </recommendedName>
</protein>
<evidence type="ECO:0000313" key="10">
    <source>
        <dbReference type="Proteomes" id="UP000198287"/>
    </source>
</evidence>
<reference evidence="9 10" key="1">
    <citation type="submission" date="2015-12" db="EMBL/GenBank/DDBJ databases">
        <title>The genome of Folsomia candida.</title>
        <authorList>
            <person name="Faddeeva A."/>
            <person name="Derks M.F."/>
            <person name="Anvar Y."/>
            <person name="Smit S."/>
            <person name="Van Straalen N."/>
            <person name="Roelofs D."/>
        </authorList>
    </citation>
    <scope>NUCLEOTIDE SEQUENCE [LARGE SCALE GENOMIC DNA]</scope>
    <source>
        <strain evidence="9 10">VU population</strain>
        <tissue evidence="9">Whole body</tissue>
    </source>
</reference>
<feature type="transmembrane region" description="Helical" evidence="6">
    <location>
        <begin position="176"/>
        <end position="200"/>
    </location>
</feature>
<keyword evidence="2 4" id="KW-0863">Zinc-finger</keyword>
<keyword evidence="1" id="KW-0479">Metal-binding</keyword>
<feature type="chain" id="PRO_5012963077" description="RING-type domain-containing protein" evidence="7">
    <location>
        <begin position="22"/>
        <end position="581"/>
    </location>
</feature>
<dbReference type="GO" id="GO:0006511">
    <property type="term" value="P:ubiquitin-dependent protein catabolic process"/>
    <property type="evidence" value="ECO:0007669"/>
    <property type="project" value="TreeGrafter"/>
</dbReference>
<feature type="signal peptide" evidence="7">
    <location>
        <begin position="1"/>
        <end position="21"/>
    </location>
</feature>
<accession>A0A226CXY5</accession>
<keyword evidence="6" id="KW-1133">Transmembrane helix</keyword>
<dbReference type="GO" id="GO:0061630">
    <property type="term" value="F:ubiquitin protein ligase activity"/>
    <property type="evidence" value="ECO:0007669"/>
    <property type="project" value="TreeGrafter"/>
</dbReference>
<dbReference type="CDD" id="cd16454">
    <property type="entry name" value="RING-H2_PA-TM-RING"/>
    <property type="match status" value="1"/>
</dbReference>
<feature type="region of interest" description="Disordered" evidence="5">
    <location>
        <begin position="356"/>
        <end position="413"/>
    </location>
</feature>
<evidence type="ECO:0000256" key="3">
    <source>
        <dbReference type="ARBA" id="ARBA00022833"/>
    </source>
</evidence>
<proteinExistence type="predicted"/>
<dbReference type="PANTHER" id="PTHR45931:SF3">
    <property type="entry name" value="RING ZINC FINGER-CONTAINING PROTEIN"/>
    <property type="match status" value="1"/>
</dbReference>
<keyword evidence="6" id="KW-0472">Membrane</keyword>
<dbReference type="PANTHER" id="PTHR45931">
    <property type="entry name" value="SI:CH211-59O9.10"/>
    <property type="match status" value="1"/>
</dbReference>
<dbReference type="SMART" id="SM00184">
    <property type="entry name" value="RING"/>
    <property type="match status" value="1"/>
</dbReference>
<dbReference type="EMBL" id="LNIX01000054">
    <property type="protein sequence ID" value="OXA37640.1"/>
    <property type="molecule type" value="Genomic_DNA"/>
</dbReference>
<evidence type="ECO:0000256" key="5">
    <source>
        <dbReference type="SAM" id="MobiDB-lite"/>
    </source>
</evidence>
<dbReference type="Pfam" id="PF13639">
    <property type="entry name" value="zf-RING_2"/>
    <property type="match status" value="1"/>
</dbReference>
<feature type="compositionally biased region" description="Basic and acidic residues" evidence="5">
    <location>
        <begin position="315"/>
        <end position="326"/>
    </location>
</feature>
<evidence type="ECO:0000256" key="2">
    <source>
        <dbReference type="ARBA" id="ARBA00022771"/>
    </source>
</evidence>
<feature type="domain" description="RING-type" evidence="8">
    <location>
        <begin position="247"/>
        <end position="289"/>
    </location>
</feature>
<evidence type="ECO:0000313" key="9">
    <source>
        <dbReference type="EMBL" id="OXA37640.1"/>
    </source>
</evidence>
<dbReference type="SUPFAM" id="SSF57850">
    <property type="entry name" value="RING/U-box"/>
    <property type="match status" value="1"/>
</dbReference>
<evidence type="ECO:0000256" key="1">
    <source>
        <dbReference type="ARBA" id="ARBA00022723"/>
    </source>
</evidence>
<dbReference type="GO" id="GO:0005634">
    <property type="term" value="C:nucleus"/>
    <property type="evidence" value="ECO:0007669"/>
    <property type="project" value="TreeGrafter"/>
</dbReference>
<feature type="compositionally biased region" description="Low complexity" evidence="5">
    <location>
        <begin position="385"/>
        <end position="400"/>
    </location>
</feature>
<evidence type="ECO:0000259" key="8">
    <source>
        <dbReference type="PROSITE" id="PS50089"/>
    </source>
</evidence>
<keyword evidence="10" id="KW-1185">Reference proteome</keyword>
<dbReference type="Gene3D" id="3.30.40.10">
    <property type="entry name" value="Zinc/RING finger domain, C3HC4 (zinc finger)"/>
    <property type="match status" value="1"/>
</dbReference>
<feature type="region of interest" description="Disordered" evidence="5">
    <location>
        <begin position="480"/>
        <end position="501"/>
    </location>
</feature>
<evidence type="ECO:0000256" key="6">
    <source>
        <dbReference type="SAM" id="Phobius"/>
    </source>
</evidence>
<comment type="caution">
    <text evidence="9">The sequence shown here is derived from an EMBL/GenBank/DDBJ whole genome shotgun (WGS) entry which is preliminary data.</text>
</comment>
<feature type="region of interest" description="Disordered" evidence="5">
    <location>
        <begin position="301"/>
        <end position="326"/>
    </location>
</feature>
<dbReference type="InterPro" id="IPR051834">
    <property type="entry name" value="RING_finger_E3_ligase"/>
</dbReference>
<keyword evidence="6" id="KW-0812">Transmembrane</keyword>
<dbReference type="Proteomes" id="UP000198287">
    <property type="component" value="Unassembled WGS sequence"/>
</dbReference>
<keyword evidence="3" id="KW-0862">Zinc</keyword>
<dbReference type="Gene3D" id="3.50.30.30">
    <property type="match status" value="1"/>
</dbReference>
<dbReference type="AlphaFoldDB" id="A0A226CXY5"/>
<dbReference type="PROSITE" id="PS50089">
    <property type="entry name" value="ZF_RING_2"/>
    <property type="match status" value="1"/>
</dbReference>
<name>A0A226CXY5_FOLCA</name>
<feature type="compositionally biased region" description="Acidic residues" evidence="5">
    <location>
        <begin position="305"/>
        <end position="314"/>
    </location>
</feature>
<evidence type="ECO:0000256" key="7">
    <source>
        <dbReference type="SAM" id="SignalP"/>
    </source>
</evidence>
<evidence type="ECO:0000256" key="4">
    <source>
        <dbReference type="PROSITE-ProRule" id="PRU00175"/>
    </source>
</evidence>
<dbReference type="STRING" id="158441.A0A226CXY5"/>
<sequence length="581" mass="62918">MCHSFGVLTLLIISTSTLTSATLSVISEKTNETVFSTEEAGIDSASAYKLSGRLVLATPLDACHTVDAPPPIDPSSSAPHSYILLATVGPTSGNDQGGDCSLARKAKIAQAAGYAGIVLRRTGSNDSGGVIPQFIGLDWLGVRIYACVVGDAVGAFLMQNYAYPSRFYVRFENEPYYPIGLLTNFVVIGILAILTVLLLLKLFHYLYFSVTTRVVERRRIRKTLLSTAQLGKLPVLRWSPTIPQDTCSICIELFEAEDEIRVLPCSHVFHKVCIDPWLLKESRKCPNCKGRVLFPNERSYTYSSDSEDVDESEGDERTPLLRPRENYRFIETLTESHNSRTLASQQDSYHQYLQEDDPLDEENNPPPPPPRRKSSTKVSFAPAVSVLSSTMSDSSNSSFGSGSGNHHPARKPSTADAIKRAFVLPMGPRANPSPKKSMLKSPLRGLVINQNEPAGSSSSHSGSNLPPQIELILQIHPSPSTTTTQQHLADNLSPCSSTSSSDQTLIDFYDINPEQEESRPLAAAEASTSCASLSASCASFHSCEGFESEYPSFDGTGGSKGCANYGSFQSSTSSSSGSYHA</sequence>
<dbReference type="GO" id="GO:0008270">
    <property type="term" value="F:zinc ion binding"/>
    <property type="evidence" value="ECO:0007669"/>
    <property type="project" value="UniProtKB-KW"/>
</dbReference>
<dbReference type="InterPro" id="IPR001841">
    <property type="entry name" value="Znf_RING"/>
</dbReference>
<keyword evidence="7" id="KW-0732">Signal</keyword>
<dbReference type="OrthoDB" id="8062037at2759"/>
<dbReference type="InterPro" id="IPR013083">
    <property type="entry name" value="Znf_RING/FYVE/PHD"/>
</dbReference>